<protein>
    <submittedName>
        <fullName evidence="2">Uncharacterized protein</fullName>
    </submittedName>
</protein>
<gene>
    <name evidence="2" type="ORF">J437_LFUL007956</name>
</gene>
<evidence type="ECO:0000313" key="3">
    <source>
        <dbReference type="Proteomes" id="UP000792457"/>
    </source>
</evidence>
<organism evidence="2 3">
    <name type="scientific">Ladona fulva</name>
    <name type="common">Scarce chaser dragonfly</name>
    <name type="synonym">Libellula fulva</name>
    <dbReference type="NCBI Taxonomy" id="123851"/>
    <lineage>
        <taxon>Eukaryota</taxon>
        <taxon>Metazoa</taxon>
        <taxon>Ecdysozoa</taxon>
        <taxon>Arthropoda</taxon>
        <taxon>Hexapoda</taxon>
        <taxon>Insecta</taxon>
        <taxon>Pterygota</taxon>
        <taxon>Palaeoptera</taxon>
        <taxon>Odonata</taxon>
        <taxon>Epiprocta</taxon>
        <taxon>Anisoptera</taxon>
        <taxon>Libelluloidea</taxon>
        <taxon>Libellulidae</taxon>
        <taxon>Ladona</taxon>
    </lineage>
</organism>
<feature type="region of interest" description="Disordered" evidence="1">
    <location>
        <begin position="1"/>
        <end position="61"/>
    </location>
</feature>
<name>A0A8K0KD60_LADFU</name>
<dbReference type="Proteomes" id="UP000792457">
    <property type="component" value="Unassembled WGS sequence"/>
</dbReference>
<reference evidence="2" key="1">
    <citation type="submission" date="2013-04" db="EMBL/GenBank/DDBJ databases">
        <authorList>
            <person name="Qu J."/>
            <person name="Murali S.C."/>
            <person name="Bandaranaike D."/>
            <person name="Bellair M."/>
            <person name="Blankenburg K."/>
            <person name="Chao H."/>
            <person name="Dinh H."/>
            <person name="Doddapaneni H."/>
            <person name="Downs B."/>
            <person name="Dugan-Rocha S."/>
            <person name="Elkadiri S."/>
            <person name="Gnanaolivu R.D."/>
            <person name="Hernandez B."/>
            <person name="Javaid M."/>
            <person name="Jayaseelan J.C."/>
            <person name="Lee S."/>
            <person name="Li M."/>
            <person name="Ming W."/>
            <person name="Munidasa M."/>
            <person name="Muniz J."/>
            <person name="Nguyen L."/>
            <person name="Ongeri F."/>
            <person name="Osuji N."/>
            <person name="Pu L.-L."/>
            <person name="Puazo M."/>
            <person name="Qu C."/>
            <person name="Quiroz J."/>
            <person name="Raj R."/>
            <person name="Weissenberger G."/>
            <person name="Xin Y."/>
            <person name="Zou X."/>
            <person name="Han Y."/>
            <person name="Richards S."/>
            <person name="Worley K."/>
            <person name="Muzny D."/>
            <person name="Gibbs R."/>
        </authorList>
    </citation>
    <scope>NUCLEOTIDE SEQUENCE</scope>
    <source>
        <strain evidence="2">Sampled in the wild</strain>
    </source>
</reference>
<dbReference type="AlphaFoldDB" id="A0A8K0KD60"/>
<evidence type="ECO:0000256" key="1">
    <source>
        <dbReference type="SAM" id="MobiDB-lite"/>
    </source>
</evidence>
<dbReference type="OrthoDB" id="10255969at2759"/>
<keyword evidence="3" id="KW-1185">Reference proteome</keyword>
<sequence length="109" mass="11760">MSGQKWANTLELMMEMQSTSDAGSRPPGNHSTPPSEGAVSSSSVDGEQASADDTVAVRPRPPLKTQISTVWSRKQNAVSVRRACKMYGPKKNRNAVLDQLNMTVPKGTM</sequence>
<feature type="compositionally biased region" description="Polar residues" evidence="1">
    <location>
        <begin position="29"/>
        <end position="45"/>
    </location>
</feature>
<proteinExistence type="predicted"/>
<accession>A0A8K0KD60</accession>
<evidence type="ECO:0000313" key="2">
    <source>
        <dbReference type="EMBL" id="KAG8232802.1"/>
    </source>
</evidence>
<comment type="caution">
    <text evidence="2">The sequence shown here is derived from an EMBL/GenBank/DDBJ whole genome shotgun (WGS) entry which is preliminary data.</text>
</comment>
<reference evidence="2" key="2">
    <citation type="submission" date="2017-10" db="EMBL/GenBank/DDBJ databases">
        <title>Ladona fulva Genome sequencing and assembly.</title>
        <authorList>
            <person name="Murali S."/>
            <person name="Richards S."/>
            <person name="Bandaranaike D."/>
            <person name="Bellair M."/>
            <person name="Blankenburg K."/>
            <person name="Chao H."/>
            <person name="Dinh H."/>
            <person name="Doddapaneni H."/>
            <person name="Dugan-Rocha S."/>
            <person name="Elkadiri S."/>
            <person name="Gnanaolivu R."/>
            <person name="Hernandez B."/>
            <person name="Skinner E."/>
            <person name="Javaid M."/>
            <person name="Lee S."/>
            <person name="Li M."/>
            <person name="Ming W."/>
            <person name="Munidasa M."/>
            <person name="Muniz J."/>
            <person name="Nguyen L."/>
            <person name="Hughes D."/>
            <person name="Osuji N."/>
            <person name="Pu L.-L."/>
            <person name="Puazo M."/>
            <person name="Qu C."/>
            <person name="Quiroz J."/>
            <person name="Raj R."/>
            <person name="Weissenberger G."/>
            <person name="Xin Y."/>
            <person name="Zou X."/>
            <person name="Han Y."/>
            <person name="Worley K."/>
            <person name="Muzny D."/>
            <person name="Gibbs R."/>
        </authorList>
    </citation>
    <scope>NUCLEOTIDE SEQUENCE</scope>
    <source>
        <strain evidence="2">Sampled in the wild</strain>
    </source>
</reference>
<dbReference type="EMBL" id="KZ308654">
    <property type="protein sequence ID" value="KAG8232802.1"/>
    <property type="molecule type" value="Genomic_DNA"/>
</dbReference>